<keyword evidence="3" id="KW-1003">Cell membrane</keyword>
<dbReference type="Gene3D" id="3.40.720.10">
    <property type="entry name" value="Alkaline Phosphatase, subunit A"/>
    <property type="match status" value="1"/>
</dbReference>
<evidence type="ECO:0000256" key="4">
    <source>
        <dbReference type="ARBA" id="ARBA00022692"/>
    </source>
</evidence>
<dbReference type="InterPro" id="IPR017850">
    <property type="entry name" value="Alkaline_phosphatase_core_sf"/>
</dbReference>
<evidence type="ECO:0000256" key="1">
    <source>
        <dbReference type="ARBA" id="ARBA00004651"/>
    </source>
</evidence>
<dbReference type="SUPFAM" id="SSF53649">
    <property type="entry name" value="Alkaline phosphatase-like"/>
    <property type="match status" value="1"/>
</dbReference>
<evidence type="ECO:0000256" key="7">
    <source>
        <dbReference type="SAM" id="Phobius"/>
    </source>
</evidence>
<dbReference type="PANTHER" id="PTHR47371:SF3">
    <property type="entry name" value="PHOSPHOGLYCEROL TRANSFERASE I"/>
    <property type="match status" value="1"/>
</dbReference>
<dbReference type="InterPro" id="IPR000917">
    <property type="entry name" value="Sulfatase_N"/>
</dbReference>
<feature type="transmembrane region" description="Helical" evidence="7">
    <location>
        <begin position="291"/>
        <end position="309"/>
    </location>
</feature>
<keyword evidence="4 7" id="KW-0812">Transmembrane</keyword>
<feature type="transmembrane region" description="Helical" evidence="7">
    <location>
        <begin position="229"/>
        <end position="247"/>
    </location>
</feature>
<dbReference type="EMBL" id="JACRSZ010000029">
    <property type="protein sequence ID" value="MBC8574654.1"/>
    <property type="molecule type" value="Genomic_DNA"/>
</dbReference>
<feature type="transmembrane region" description="Helical" evidence="7">
    <location>
        <begin position="267"/>
        <end position="284"/>
    </location>
</feature>
<keyword evidence="6 7" id="KW-0472">Membrane</keyword>
<keyword evidence="10" id="KW-1185">Reference proteome</keyword>
<dbReference type="CDD" id="cd16015">
    <property type="entry name" value="LTA_synthase"/>
    <property type="match status" value="1"/>
</dbReference>
<feature type="transmembrane region" description="Helical" evidence="7">
    <location>
        <begin position="192"/>
        <end position="209"/>
    </location>
</feature>
<evidence type="ECO:0000313" key="9">
    <source>
        <dbReference type="EMBL" id="MBC8574654.1"/>
    </source>
</evidence>
<evidence type="ECO:0000256" key="3">
    <source>
        <dbReference type="ARBA" id="ARBA00022475"/>
    </source>
</evidence>
<keyword evidence="5 7" id="KW-1133">Transmembrane helix</keyword>
<evidence type="ECO:0000256" key="6">
    <source>
        <dbReference type="ARBA" id="ARBA00023136"/>
    </source>
</evidence>
<dbReference type="RefSeq" id="WP_249310098.1">
    <property type="nucleotide sequence ID" value="NZ_JACRSZ010000029.1"/>
</dbReference>
<dbReference type="Proteomes" id="UP000657421">
    <property type="component" value="Unassembled WGS sequence"/>
</dbReference>
<sequence>MKNIKKVLLVIILLVMTITVGIHKDQFYIEKEYSASNTMPLDENGEKVSPAEISLIGNQEIRQDFIARESEITKVMIDFKAWEQKNGAGTIEVDLEDQTGNVLASAKKDVKKLKQSKTSVTTTFALNVEVEKNQTYSLVIKSIDVESKKGVYLYEMQEKGKLFGDLTVNDESADGRIKLQIGMMHFAANSMYMMYAILLIAIILVCLPLQDWKLKLPGKEEKTLDMNKVLSRILFLASVPMSFFIVQRYSGYGIGSFIHLSFRLKGITNYLLYGLIWWLIYLICNRTKYTAVLLTGLSSIAGLANYFVWEFRGIPVMAADLASYGTAMDVASHYSYELNLSALWALVYTTAFICVTLSLRSYKGLKWKQRICSLIGFCIPYSVFYTQLLHGDLMKKHGITVSVWEPSRNYASNGSLLSFFLSYTYYVVDEPKNYSAGKVEELVQDYKSDSASETSDTVKPNIIAIMNEAYSDLNVDGNLETSEDYMPFVHGLTEDTVKGDLYVSVFAGNTANTEFEFLTGCSMAFLPFRSIPYDTYIKDNFPSLTHNLISDGYTGNEAVHLLTKNAWNRDVVYPLLGFQDFIGVSDVDNVDVEYIRNFVSDQTDFDVLISRYEESRKTSEDPFYIFNVTIQNHGGYSASQGLIDTPIKITGDAQKDEAAEQYINLIKKTDDAFKNLVEYFQKVDEPTVIVMFGDHQPSLSTSFYESLIGKKSDKFTLEDTKNKYTVPYIIWANYDIQEEEVDMSANYLSAYLMKVIGGKMTGYQKYLMDLYEQVPMITANAYQGADGELHELDDKSQYSDLIQEYQMIQYNNLFDSKNRLEEFYYLAQ</sequence>
<evidence type="ECO:0000313" key="10">
    <source>
        <dbReference type="Proteomes" id="UP000657421"/>
    </source>
</evidence>
<dbReference type="Pfam" id="PF00884">
    <property type="entry name" value="Sulfatase"/>
    <property type="match status" value="1"/>
</dbReference>
<comment type="caution">
    <text evidence="9">The sequence shown here is derived from an EMBL/GenBank/DDBJ whole genome shotgun (WGS) entry which is preliminary data.</text>
</comment>
<dbReference type="PANTHER" id="PTHR47371">
    <property type="entry name" value="LIPOTEICHOIC ACID SYNTHASE"/>
    <property type="match status" value="1"/>
</dbReference>
<proteinExistence type="predicted"/>
<feature type="transmembrane region" description="Helical" evidence="7">
    <location>
        <begin position="371"/>
        <end position="390"/>
    </location>
</feature>
<reference evidence="9 10" key="1">
    <citation type="submission" date="2020-08" db="EMBL/GenBank/DDBJ databases">
        <title>Genome public.</title>
        <authorList>
            <person name="Liu C."/>
            <person name="Sun Q."/>
        </authorList>
    </citation>
    <scope>NUCLEOTIDE SEQUENCE [LARGE SCALE GENOMIC DNA]</scope>
    <source>
        <strain evidence="9 10">NSJ-46</strain>
    </source>
</reference>
<comment type="pathway">
    <text evidence="2">Cell wall biogenesis; lipoteichoic acid biosynthesis.</text>
</comment>
<evidence type="ECO:0000256" key="2">
    <source>
        <dbReference type="ARBA" id="ARBA00004936"/>
    </source>
</evidence>
<evidence type="ECO:0000256" key="5">
    <source>
        <dbReference type="ARBA" id="ARBA00022989"/>
    </source>
</evidence>
<gene>
    <name evidence="9" type="ORF">H8716_16590</name>
</gene>
<name>A0ABR7NE02_9FIRM</name>
<organism evidence="9 10">
    <name type="scientific">Jingyaoa shaoxingensis</name>
    <dbReference type="NCBI Taxonomy" id="2763671"/>
    <lineage>
        <taxon>Bacteria</taxon>
        <taxon>Bacillati</taxon>
        <taxon>Bacillota</taxon>
        <taxon>Clostridia</taxon>
        <taxon>Lachnospirales</taxon>
        <taxon>Lachnospiraceae</taxon>
        <taxon>Jingyaoa</taxon>
    </lineage>
</organism>
<feature type="domain" description="Sulfatase N-terminal" evidence="8">
    <location>
        <begin position="460"/>
        <end position="755"/>
    </location>
</feature>
<dbReference type="InterPro" id="IPR050448">
    <property type="entry name" value="OpgB/LTA_synthase_biosynth"/>
</dbReference>
<accession>A0ABR7NE02</accession>
<evidence type="ECO:0000259" key="8">
    <source>
        <dbReference type="Pfam" id="PF00884"/>
    </source>
</evidence>
<comment type="subcellular location">
    <subcellularLocation>
        <location evidence="1">Cell membrane</location>
        <topology evidence="1">Multi-pass membrane protein</topology>
    </subcellularLocation>
</comment>
<protein>
    <submittedName>
        <fullName evidence="9">LTA synthase family protein</fullName>
    </submittedName>
</protein>
<feature type="transmembrane region" description="Helical" evidence="7">
    <location>
        <begin position="342"/>
        <end position="359"/>
    </location>
</feature>